<protein>
    <recommendedName>
        <fullName evidence="1">SnoaL-like domain-containing protein</fullName>
    </recommendedName>
</protein>
<dbReference type="InterPro" id="IPR032710">
    <property type="entry name" value="NTF2-like_dom_sf"/>
</dbReference>
<dbReference type="Gene3D" id="3.10.450.50">
    <property type="match status" value="1"/>
</dbReference>
<gene>
    <name evidence="2" type="ORF">Sste5346_003918</name>
</gene>
<comment type="caution">
    <text evidence="2">The sequence shown here is derived from an EMBL/GenBank/DDBJ whole genome shotgun (WGS) entry which is preliminary data.</text>
</comment>
<evidence type="ECO:0000313" key="3">
    <source>
        <dbReference type="Proteomes" id="UP001583186"/>
    </source>
</evidence>
<evidence type="ECO:0000259" key="1">
    <source>
        <dbReference type="Pfam" id="PF12680"/>
    </source>
</evidence>
<reference evidence="2 3" key="1">
    <citation type="journal article" date="2024" name="IMA Fungus">
        <title>IMA Genome - F19 : A genome assembly and annotation guide to empower mycologists, including annotated draft genome sequences of Ceratocystis pirilliformis, Diaporthe australafricana, Fusarium ophioides, Paecilomyces lecythidis, and Sporothrix stenoceras.</title>
        <authorList>
            <person name="Aylward J."/>
            <person name="Wilson A.M."/>
            <person name="Visagie C.M."/>
            <person name="Spraker J."/>
            <person name="Barnes I."/>
            <person name="Buitendag C."/>
            <person name="Ceriani C."/>
            <person name="Del Mar Angel L."/>
            <person name="du Plessis D."/>
            <person name="Fuchs T."/>
            <person name="Gasser K."/>
            <person name="Kramer D."/>
            <person name="Li W."/>
            <person name="Munsamy K."/>
            <person name="Piso A."/>
            <person name="Price J.L."/>
            <person name="Sonnekus B."/>
            <person name="Thomas C."/>
            <person name="van der Nest A."/>
            <person name="van Dijk A."/>
            <person name="van Heerden A."/>
            <person name="van Vuuren N."/>
            <person name="Yilmaz N."/>
            <person name="Duong T.A."/>
            <person name="van der Merwe N.A."/>
            <person name="Wingfield M.J."/>
            <person name="Wingfield B.D."/>
        </authorList>
    </citation>
    <scope>NUCLEOTIDE SEQUENCE [LARGE SCALE GENOMIC DNA]</scope>
    <source>
        <strain evidence="2 3">CMW 5346</strain>
    </source>
</reference>
<proteinExistence type="predicted"/>
<dbReference type="SUPFAM" id="SSF54427">
    <property type="entry name" value="NTF2-like"/>
    <property type="match status" value="1"/>
</dbReference>
<dbReference type="Proteomes" id="UP001583186">
    <property type="component" value="Unassembled WGS sequence"/>
</dbReference>
<organism evidence="2 3">
    <name type="scientific">Sporothrix stenoceras</name>
    <dbReference type="NCBI Taxonomy" id="5173"/>
    <lineage>
        <taxon>Eukaryota</taxon>
        <taxon>Fungi</taxon>
        <taxon>Dikarya</taxon>
        <taxon>Ascomycota</taxon>
        <taxon>Pezizomycotina</taxon>
        <taxon>Sordariomycetes</taxon>
        <taxon>Sordariomycetidae</taxon>
        <taxon>Ophiostomatales</taxon>
        <taxon>Ophiostomataceae</taxon>
        <taxon>Sporothrix</taxon>
    </lineage>
</organism>
<dbReference type="InterPro" id="IPR037401">
    <property type="entry name" value="SnoaL-like"/>
</dbReference>
<feature type="domain" description="SnoaL-like" evidence="1">
    <location>
        <begin position="11"/>
        <end position="123"/>
    </location>
</feature>
<evidence type="ECO:0000313" key="2">
    <source>
        <dbReference type="EMBL" id="KAL1897612.1"/>
    </source>
</evidence>
<dbReference type="Pfam" id="PF12680">
    <property type="entry name" value="SnoaL_2"/>
    <property type="match status" value="1"/>
</dbReference>
<sequence>MSIPNRQWFLDYMRAFNAHDFDKQYSYYTDDVILDIPDPQTGTLRGKDGIKAHYMPLFGVCEEIVVPMVLAIEGKHIFYIMESYFKYTKKMEKGVFGYPVDVGDVVKIRVWAHYQVENGLMKEIVCNLFKSEFLPQGNLKELVLESQSRAQPDLCLPLV</sequence>
<accession>A0ABR3ZBV8</accession>
<name>A0ABR3ZBV8_9PEZI</name>
<keyword evidence="3" id="KW-1185">Reference proteome</keyword>
<dbReference type="EMBL" id="JAWCUI010000018">
    <property type="protein sequence ID" value="KAL1897612.1"/>
    <property type="molecule type" value="Genomic_DNA"/>
</dbReference>